<dbReference type="InterPro" id="IPR036249">
    <property type="entry name" value="Thioredoxin-like_sf"/>
</dbReference>
<accession>A0A0J7IHS7</accession>
<protein>
    <recommendedName>
        <fullName evidence="3">Thioredoxin</fullName>
    </recommendedName>
</protein>
<keyword evidence="2" id="KW-1185">Reference proteome</keyword>
<dbReference type="PATRIC" id="fig|558151.6.peg.1383"/>
<dbReference type="AlphaFoldDB" id="A0A0J7IHS7"/>
<dbReference type="Pfam" id="PF14595">
    <property type="entry name" value="Thioredoxin_9"/>
    <property type="match status" value="1"/>
</dbReference>
<gene>
    <name evidence="1" type="ORF">ACM46_06600</name>
</gene>
<dbReference type="Proteomes" id="UP000036261">
    <property type="component" value="Unassembled WGS sequence"/>
</dbReference>
<dbReference type="OrthoDB" id="6120799at2"/>
<dbReference type="STRING" id="558151.ACM46_06600"/>
<dbReference type="EMBL" id="LFND01000002">
    <property type="protein sequence ID" value="KMQ65549.1"/>
    <property type="molecule type" value="Genomic_DNA"/>
</dbReference>
<sequence>MFKAYWEKGISFNAYVDTIKQKKEFSEKHLLSHQRIHHALENYGPSTDQQQHLQKKNFSGKILIIAEGWCGDCNQAIPVIHKSFGTQNSVKILYRDENPDLMQQFLTNGNMAIPIVIFLNDQNRPVFHWGPRPKHGIEILSKHKNNNENFSKELFLSELHAYYESNKGNDIIDEIISLL</sequence>
<evidence type="ECO:0000313" key="2">
    <source>
        <dbReference type="Proteomes" id="UP000036261"/>
    </source>
</evidence>
<name>A0A0J7IHS7_9FLAO</name>
<evidence type="ECO:0008006" key="3">
    <source>
        <dbReference type="Google" id="ProtNLM"/>
    </source>
</evidence>
<comment type="caution">
    <text evidence="1">The sequence shown here is derived from an EMBL/GenBank/DDBJ whole genome shotgun (WGS) entry which is preliminary data.</text>
</comment>
<dbReference type="RefSeq" id="WP_048505844.1">
    <property type="nucleotide sequence ID" value="NZ_LFND01000002.1"/>
</dbReference>
<organism evidence="1 2">
    <name type="scientific">Chryseobacterium angstadtii</name>
    <dbReference type="NCBI Taxonomy" id="558151"/>
    <lineage>
        <taxon>Bacteria</taxon>
        <taxon>Pseudomonadati</taxon>
        <taxon>Bacteroidota</taxon>
        <taxon>Flavobacteriia</taxon>
        <taxon>Flavobacteriales</taxon>
        <taxon>Weeksellaceae</taxon>
        <taxon>Chryseobacterium group</taxon>
        <taxon>Chryseobacterium</taxon>
    </lineage>
</organism>
<reference evidence="1 2" key="1">
    <citation type="journal article" date="2013" name="Int. J. Syst. Evol. Microbiol.">
        <title>Chryseobacterium angstadtii sp. nov., isolated from a newt tank.</title>
        <authorList>
            <person name="Kirk K.E."/>
            <person name="Hoffman J.A."/>
            <person name="Smith K.A."/>
            <person name="Strahan B.L."/>
            <person name="Failor K.C."/>
            <person name="Krebs J.E."/>
            <person name="Gale A.N."/>
            <person name="Do T.D."/>
            <person name="Sontag T.C."/>
            <person name="Batties A.M."/>
            <person name="Mistiszyn K."/>
            <person name="Newman J.D."/>
        </authorList>
    </citation>
    <scope>NUCLEOTIDE SEQUENCE [LARGE SCALE GENOMIC DNA]</scope>
    <source>
        <strain evidence="1 2">KM</strain>
    </source>
</reference>
<dbReference type="SUPFAM" id="SSF52833">
    <property type="entry name" value="Thioredoxin-like"/>
    <property type="match status" value="1"/>
</dbReference>
<dbReference type="Gene3D" id="3.40.30.10">
    <property type="entry name" value="Glutaredoxin"/>
    <property type="match status" value="1"/>
</dbReference>
<evidence type="ECO:0000313" key="1">
    <source>
        <dbReference type="EMBL" id="KMQ65549.1"/>
    </source>
</evidence>
<proteinExistence type="predicted"/>
<dbReference type="CDD" id="cd02947">
    <property type="entry name" value="TRX_family"/>
    <property type="match status" value="1"/>
</dbReference>